<keyword evidence="1" id="KW-0472">Membrane</keyword>
<proteinExistence type="predicted"/>
<reference evidence="2 3" key="1">
    <citation type="submission" date="2019-10" db="EMBL/GenBank/DDBJ databases">
        <authorList>
            <person name="Blom J."/>
        </authorList>
    </citation>
    <scope>NUCLEOTIDE SEQUENCE [LARGE SCALE GENOMIC DNA]</scope>
    <source>
        <strain evidence="2 3">ES3154-GLU</strain>
    </source>
</reference>
<evidence type="ECO:0000313" key="3">
    <source>
        <dbReference type="Proteomes" id="UP000419017"/>
    </source>
</evidence>
<dbReference type="AlphaFoldDB" id="A0A6I8MDQ6"/>
<keyword evidence="1" id="KW-0812">Transmembrane</keyword>
<accession>A0A6I8MDQ6</accession>
<feature type="transmembrane region" description="Helical" evidence="1">
    <location>
        <begin position="6"/>
        <end position="25"/>
    </location>
</feature>
<gene>
    <name evidence="2" type="ORF">OMES3154_00931</name>
</gene>
<keyword evidence="1" id="KW-1133">Transmembrane helix</keyword>
<feature type="transmembrane region" description="Helical" evidence="1">
    <location>
        <begin position="60"/>
        <end position="80"/>
    </location>
</feature>
<evidence type="ECO:0000313" key="2">
    <source>
        <dbReference type="EMBL" id="VWL85646.1"/>
    </source>
</evidence>
<protein>
    <submittedName>
        <fullName evidence="2">Uncharacterized protein</fullName>
    </submittedName>
</protein>
<dbReference type="Proteomes" id="UP000419017">
    <property type="component" value="Unassembled WGS sequence"/>
</dbReference>
<name>A0A6I8MDQ6_9FUSO</name>
<evidence type="ECO:0000256" key="1">
    <source>
        <dbReference type="SAM" id="Phobius"/>
    </source>
</evidence>
<dbReference type="RefSeq" id="WP_156683624.1">
    <property type="nucleotide sequence ID" value="NZ_CABWIB010000001.1"/>
</dbReference>
<dbReference type="EMBL" id="CABWIB010000001">
    <property type="protein sequence ID" value="VWL85646.1"/>
    <property type="molecule type" value="Genomic_DNA"/>
</dbReference>
<organism evidence="2 3">
    <name type="scientific">Oceanivirga miroungae</name>
    <dbReference type="NCBI Taxonomy" id="1130046"/>
    <lineage>
        <taxon>Bacteria</taxon>
        <taxon>Fusobacteriati</taxon>
        <taxon>Fusobacteriota</taxon>
        <taxon>Fusobacteriia</taxon>
        <taxon>Fusobacteriales</taxon>
        <taxon>Leptotrichiaceae</taxon>
        <taxon>Oceanivirga</taxon>
    </lineage>
</organism>
<sequence>MFKIILDYFVPVFLLVPSYFILMSYKKASIADKIEDKVGVQFKTAKKSLEIYNEVNKKTYITYFVIYVIQVAVVIAENILKLYSKHFLGEDLLTFIIISYLLSILISYGITIMVSKKYE</sequence>
<keyword evidence="3" id="KW-1185">Reference proteome</keyword>
<feature type="transmembrane region" description="Helical" evidence="1">
    <location>
        <begin position="92"/>
        <end position="114"/>
    </location>
</feature>